<sequence>MPAPVRLAIFARYPRPGEAKTRLIPALGADGAALVYRRLLERTVTAARQSGLRFELRVTGAAPARFHEWLGDDLVIVPQGLGDLGERLMRAAAPGIVIGSDAPALTPQLLQAAALALETAPAVIGPAHDGGYYLLGFNTPVPFAFADIEWSTSGVFQETLRRLEANGMAPHILPPLSDIDTMDDLANWPELLP</sequence>
<protein>
    <submittedName>
        <fullName evidence="1">DUF2064 domain-containing protein</fullName>
    </submittedName>
</protein>
<dbReference type="NCBIfam" id="TIGR04282">
    <property type="entry name" value="glyco_like_cofC"/>
    <property type="match status" value="1"/>
</dbReference>
<accession>A0A6L7GFW9</accession>
<dbReference type="PANTHER" id="PTHR36529:SF1">
    <property type="entry name" value="GLYCOSYLTRANSFERASE"/>
    <property type="match status" value="1"/>
</dbReference>
<dbReference type="Proteomes" id="UP000473531">
    <property type="component" value="Unassembled WGS sequence"/>
</dbReference>
<reference evidence="1 2" key="1">
    <citation type="submission" date="2019-12" db="EMBL/GenBank/DDBJ databases">
        <title>Genomic-based taxomic classification of the family Erythrobacteraceae.</title>
        <authorList>
            <person name="Xu L."/>
        </authorList>
    </citation>
    <scope>NUCLEOTIDE SEQUENCE [LARGE SCALE GENOMIC DNA]</scope>
    <source>
        <strain evidence="1 2">KCTC 52259</strain>
    </source>
</reference>
<dbReference type="AlphaFoldDB" id="A0A6L7GFW9"/>
<dbReference type="SUPFAM" id="SSF53448">
    <property type="entry name" value="Nucleotide-diphospho-sugar transferases"/>
    <property type="match status" value="1"/>
</dbReference>
<dbReference type="InterPro" id="IPR018641">
    <property type="entry name" value="Trfase_1_rSAM/seldom-assoc"/>
</dbReference>
<keyword evidence="2" id="KW-1185">Reference proteome</keyword>
<evidence type="ECO:0000313" key="1">
    <source>
        <dbReference type="EMBL" id="MXP14962.1"/>
    </source>
</evidence>
<dbReference type="OrthoDB" id="9798250at2"/>
<dbReference type="InterPro" id="IPR029044">
    <property type="entry name" value="Nucleotide-diphossugar_trans"/>
</dbReference>
<dbReference type="Pfam" id="PF09837">
    <property type="entry name" value="DUF2064"/>
    <property type="match status" value="1"/>
</dbReference>
<dbReference type="PANTHER" id="PTHR36529">
    <property type="entry name" value="SLL1095 PROTEIN"/>
    <property type="match status" value="1"/>
</dbReference>
<gene>
    <name evidence="1" type="ORF">GRI44_09410</name>
</gene>
<organism evidence="1 2">
    <name type="scientific">Allopontixanthobacter confluentis</name>
    <dbReference type="NCBI Taxonomy" id="1849021"/>
    <lineage>
        <taxon>Bacteria</taxon>
        <taxon>Pseudomonadati</taxon>
        <taxon>Pseudomonadota</taxon>
        <taxon>Alphaproteobacteria</taxon>
        <taxon>Sphingomonadales</taxon>
        <taxon>Erythrobacteraceae</taxon>
        <taxon>Allopontixanthobacter</taxon>
    </lineage>
</organism>
<dbReference type="Gene3D" id="3.90.550.10">
    <property type="entry name" value="Spore Coat Polysaccharide Biosynthesis Protein SpsA, Chain A"/>
    <property type="match status" value="1"/>
</dbReference>
<name>A0A6L7GFW9_9SPHN</name>
<proteinExistence type="predicted"/>
<comment type="caution">
    <text evidence="1">The sequence shown here is derived from an EMBL/GenBank/DDBJ whole genome shotgun (WGS) entry which is preliminary data.</text>
</comment>
<evidence type="ECO:0000313" key="2">
    <source>
        <dbReference type="Proteomes" id="UP000473531"/>
    </source>
</evidence>
<dbReference type="EMBL" id="WTYU01000002">
    <property type="protein sequence ID" value="MXP14962.1"/>
    <property type="molecule type" value="Genomic_DNA"/>
</dbReference>